<name>A0ABQ3YYT9_9ACTN</name>
<dbReference type="Proteomes" id="UP000637628">
    <property type="component" value="Unassembled WGS sequence"/>
</dbReference>
<accession>A0ABQ3YYT9</accession>
<dbReference type="EMBL" id="BOML01000033">
    <property type="protein sequence ID" value="GIE02731.1"/>
    <property type="molecule type" value="Genomic_DNA"/>
</dbReference>
<proteinExistence type="predicted"/>
<reference evidence="1 2" key="1">
    <citation type="submission" date="2021-01" db="EMBL/GenBank/DDBJ databases">
        <title>Whole genome shotgun sequence of Actinoplanes durhamensis NBRC 14914.</title>
        <authorList>
            <person name="Komaki H."/>
            <person name="Tamura T."/>
        </authorList>
    </citation>
    <scope>NUCLEOTIDE SEQUENCE [LARGE SCALE GENOMIC DNA]</scope>
    <source>
        <strain evidence="1 2">NBRC 14914</strain>
    </source>
</reference>
<protein>
    <submittedName>
        <fullName evidence="1">Uncharacterized protein</fullName>
    </submittedName>
</protein>
<dbReference type="RefSeq" id="WP_203728457.1">
    <property type="nucleotide sequence ID" value="NZ_BAAATX010000013.1"/>
</dbReference>
<organism evidence="1 2">
    <name type="scientific">Paractinoplanes durhamensis</name>
    <dbReference type="NCBI Taxonomy" id="113563"/>
    <lineage>
        <taxon>Bacteria</taxon>
        <taxon>Bacillati</taxon>
        <taxon>Actinomycetota</taxon>
        <taxon>Actinomycetes</taxon>
        <taxon>Micromonosporales</taxon>
        <taxon>Micromonosporaceae</taxon>
        <taxon>Paractinoplanes</taxon>
    </lineage>
</organism>
<keyword evidence="2" id="KW-1185">Reference proteome</keyword>
<comment type="caution">
    <text evidence="1">The sequence shown here is derived from an EMBL/GenBank/DDBJ whole genome shotgun (WGS) entry which is preliminary data.</text>
</comment>
<evidence type="ECO:0000313" key="1">
    <source>
        <dbReference type="EMBL" id="GIE02731.1"/>
    </source>
</evidence>
<sequence>MSVEAARAVADAVLYEGYLLYPYRASAAKNRSRWQFGVLGPPAAASTAFAEGPAMAMTCLLSPCVRPSSVTLHLRFLHLQARSVGDAAGVPVASLDFAGETFLSWDEAVELSFTFARIPLTGASSFPVAVPAATSVEAVGDVGRIVRRRWPLTARVGTAVVADGDLLRLTVTVRNEHPAPVADKDEAIRHSLLGAHLLIEAHDAVFLSMQDPPPHAAAAAARCHQERCWPVLAGSDTVLLGAPIILYDHPAVAAQSPGELFDATEIDEILTLRVMTMTDAEKAEARATDPRAAAIVDRCDAITPGDLERLHGGRIDSDPWWDAAVSPGPTSVLVDGVEVGKGSVVRLHPRRRADAQDLFFAGQLARVTAVLSDVDGGTHVAVVLVDDPAADLHDWYGRYLYFAPDELALVLGEETSC</sequence>
<gene>
    <name evidence="1" type="ORF">Adu01nite_40810</name>
</gene>
<evidence type="ECO:0000313" key="2">
    <source>
        <dbReference type="Proteomes" id="UP000637628"/>
    </source>
</evidence>